<keyword evidence="1" id="KW-0315">Glutamine amidotransferase</keyword>
<reference evidence="3" key="1">
    <citation type="submission" date="2018-07" db="EMBL/GenBank/DDBJ databases">
        <authorList>
            <consortium name="PulseNet: The National Subtyping Network for Foodborne Disease Surveillance"/>
            <person name="Tarr C.L."/>
            <person name="Trees E."/>
            <person name="Katz L.S."/>
            <person name="Carleton-Romer H.A."/>
            <person name="Stroika S."/>
            <person name="Kucerova Z."/>
            <person name="Roache K.F."/>
            <person name="Sabol A.L."/>
            <person name="Besser J."/>
            <person name="Gerner-Smidt P."/>
        </authorList>
    </citation>
    <scope>NUCLEOTIDE SEQUENCE</scope>
    <source>
        <strain evidence="3">PNUSAS044948</strain>
    </source>
</reference>
<feature type="domain" description="Glutamine amidotransferase type-2" evidence="2">
    <location>
        <begin position="2"/>
        <end position="233"/>
    </location>
</feature>
<dbReference type="EMBL" id="AAGFSO010000004">
    <property type="protein sequence ID" value="EBN4400444.1"/>
    <property type="molecule type" value="Genomic_DNA"/>
</dbReference>
<dbReference type="PROSITE" id="PS51278">
    <property type="entry name" value="GATASE_TYPE_2"/>
    <property type="match status" value="1"/>
</dbReference>
<evidence type="ECO:0000313" key="3">
    <source>
        <dbReference type="EMBL" id="EBN4400444.1"/>
    </source>
</evidence>
<dbReference type="Gene3D" id="3.60.20.10">
    <property type="entry name" value="Glutamine Phosphoribosylpyrophosphate, subunit 1, domain 1"/>
    <property type="match status" value="1"/>
</dbReference>
<dbReference type="SUPFAM" id="SSF56235">
    <property type="entry name" value="N-terminal nucleophile aminohydrolases (Ntn hydrolases)"/>
    <property type="match status" value="1"/>
</dbReference>
<dbReference type="PANTHER" id="PTHR42824:SF1">
    <property type="entry name" value="GLUTAMINE AMIDOTRANSFERASE YAFJ-RELATED"/>
    <property type="match status" value="1"/>
</dbReference>
<dbReference type="AlphaFoldDB" id="A0A5T8B8T0"/>
<comment type="caution">
    <text evidence="3">The sequence shown here is derived from an EMBL/GenBank/DDBJ whole genome shotgun (WGS) entry which is preliminary data.</text>
</comment>
<evidence type="ECO:0000256" key="1">
    <source>
        <dbReference type="ARBA" id="ARBA00022962"/>
    </source>
</evidence>
<dbReference type="Pfam" id="PF13230">
    <property type="entry name" value="GATase_4"/>
    <property type="match status" value="1"/>
</dbReference>
<name>A0A5T8B8T0_SALER</name>
<protein>
    <recommendedName>
        <fullName evidence="2">Glutamine amidotransferase type-2 domain-containing protein</fullName>
    </recommendedName>
</protein>
<dbReference type="InterPro" id="IPR029055">
    <property type="entry name" value="Ntn_hydrolases_N"/>
</dbReference>
<sequence length="233" mass="27112">MCRMIMAHGNFSVKHIMEAARAMCCGETAQHDGPIKVHPNGWGCLWLENNMVQTLYGSGSFADAFPEIDTRHIRTRFLAVHVRHATLSKNIGIQFSHPLFQQKRNTKWYMMHNGFLPTIYQHLGLDTSHFDSEEYLEYIISNITPKDLTRHYLIQKMAQLAPGGSSGNAFFITNSQAWAWQWYPEDTPFKKYFTMHIYQHDDTEIISSEKILDLGKEANWRSMLNHELYKINL</sequence>
<dbReference type="InterPro" id="IPR017932">
    <property type="entry name" value="GATase_2_dom"/>
</dbReference>
<gene>
    <name evidence="3" type="ORF">DSA09_10025</name>
</gene>
<dbReference type="InterPro" id="IPR026869">
    <property type="entry name" value="EgtC-like"/>
</dbReference>
<dbReference type="PANTHER" id="PTHR42824">
    <property type="entry name" value="GLUTAMINE AMIDOTRANSFERASE"/>
    <property type="match status" value="1"/>
</dbReference>
<proteinExistence type="predicted"/>
<organism evidence="3">
    <name type="scientific">Salmonella enterica</name>
    <name type="common">Salmonella choleraesuis</name>
    <dbReference type="NCBI Taxonomy" id="28901"/>
    <lineage>
        <taxon>Bacteria</taxon>
        <taxon>Pseudomonadati</taxon>
        <taxon>Pseudomonadota</taxon>
        <taxon>Gammaproteobacteria</taxon>
        <taxon>Enterobacterales</taxon>
        <taxon>Enterobacteriaceae</taxon>
        <taxon>Salmonella</taxon>
    </lineage>
</organism>
<evidence type="ECO:0000259" key="2">
    <source>
        <dbReference type="PROSITE" id="PS51278"/>
    </source>
</evidence>
<accession>A0A5T8B8T0</accession>